<dbReference type="EMBL" id="BANJ01000031">
    <property type="protein sequence ID" value="GAN99708.1"/>
    <property type="molecule type" value="Genomic_DNA"/>
</dbReference>
<gene>
    <name evidence="3" type="ORF">Gxy13693_031_027</name>
</gene>
<dbReference type="GO" id="GO:0003677">
    <property type="term" value="F:DNA binding"/>
    <property type="evidence" value="ECO:0007669"/>
    <property type="project" value="UniProtKB-KW"/>
</dbReference>
<proteinExistence type="predicted"/>
<organism evidence="3 4">
    <name type="scientific">Komagataeibacter xylinus NBRC 13693</name>
    <dbReference type="NCBI Taxonomy" id="1234668"/>
    <lineage>
        <taxon>Bacteria</taxon>
        <taxon>Pseudomonadati</taxon>
        <taxon>Pseudomonadota</taxon>
        <taxon>Alphaproteobacteria</taxon>
        <taxon>Acetobacterales</taxon>
        <taxon>Acetobacteraceae</taxon>
        <taxon>Komagataeibacter</taxon>
    </lineage>
</organism>
<evidence type="ECO:0000256" key="1">
    <source>
        <dbReference type="ARBA" id="ARBA00023125"/>
    </source>
</evidence>
<dbReference type="AlphaFoldDB" id="A0A0D6Q8S1"/>
<comment type="caution">
    <text evidence="3">The sequence shown here is derived from an EMBL/GenBank/DDBJ whole genome shotgun (WGS) entry which is preliminary data.</text>
</comment>
<reference evidence="3 4" key="1">
    <citation type="submission" date="2012-11" db="EMBL/GenBank/DDBJ databases">
        <title>Whole genome sequence of Gluconacetobacter xylinus NBRC 13693.</title>
        <authorList>
            <person name="Azuma Y."/>
            <person name="Higashiura N."/>
            <person name="Hirakawa H."/>
            <person name="Matsushita K."/>
        </authorList>
    </citation>
    <scope>NUCLEOTIDE SEQUENCE [LARGE SCALE GENOMIC DNA]</scope>
    <source>
        <strain evidence="3 4">NBRC 13693</strain>
    </source>
</reference>
<feature type="domain" description="HTH tetR-type" evidence="2">
    <location>
        <begin position="2"/>
        <end position="25"/>
    </location>
</feature>
<evidence type="ECO:0000313" key="3">
    <source>
        <dbReference type="EMBL" id="GAN99708.1"/>
    </source>
</evidence>
<sequence>MAERADVSIGSLYQYFPNKAVILFRLQTDKWRQTSDMMRDIHEDTCDPAPNRLRRFICSECGEAAVCVAHQ</sequence>
<dbReference type="Gene3D" id="1.10.357.10">
    <property type="entry name" value="Tetracycline Repressor, domain 2"/>
    <property type="match status" value="1"/>
</dbReference>
<name>A0A0D6Q8S1_KOMXY</name>
<dbReference type="SUPFAM" id="SSF46689">
    <property type="entry name" value="Homeodomain-like"/>
    <property type="match status" value="1"/>
</dbReference>
<keyword evidence="1" id="KW-0238">DNA-binding</keyword>
<dbReference type="InterPro" id="IPR001647">
    <property type="entry name" value="HTH_TetR"/>
</dbReference>
<dbReference type="Pfam" id="PF00440">
    <property type="entry name" value="TetR_N"/>
    <property type="match status" value="1"/>
</dbReference>
<dbReference type="InterPro" id="IPR009057">
    <property type="entry name" value="Homeodomain-like_sf"/>
</dbReference>
<accession>A0A0D6Q8S1</accession>
<evidence type="ECO:0000259" key="2">
    <source>
        <dbReference type="Pfam" id="PF00440"/>
    </source>
</evidence>
<dbReference type="Proteomes" id="UP000032683">
    <property type="component" value="Unassembled WGS sequence"/>
</dbReference>
<evidence type="ECO:0000313" key="4">
    <source>
        <dbReference type="Proteomes" id="UP000032683"/>
    </source>
</evidence>
<protein>
    <submittedName>
        <fullName evidence="3">Transcriptional regulator TetR</fullName>
    </submittedName>
</protein>